<protein>
    <submittedName>
        <fullName evidence="3">Bifunctional diguanylate cyclase/phosphodiesterase</fullName>
    </submittedName>
</protein>
<dbReference type="Proteomes" id="UP000423756">
    <property type="component" value="Unassembled WGS sequence"/>
</dbReference>
<gene>
    <name evidence="3" type="ORF">F7Q91_11245</name>
</gene>
<dbReference type="PANTHER" id="PTHR33121:SF71">
    <property type="entry name" value="OXYGEN SENSOR PROTEIN DOSP"/>
    <property type="match status" value="1"/>
</dbReference>
<dbReference type="Pfam" id="PF00990">
    <property type="entry name" value="GGDEF"/>
    <property type="match status" value="1"/>
</dbReference>
<dbReference type="EMBL" id="VZPX01000020">
    <property type="protein sequence ID" value="KAB0479700.1"/>
    <property type="molecule type" value="Genomic_DNA"/>
</dbReference>
<dbReference type="Pfam" id="PF00563">
    <property type="entry name" value="EAL"/>
    <property type="match status" value="1"/>
</dbReference>
<feature type="domain" description="GGDEF" evidence="2">
    <location>
        <begin position="379"/>
        <end position="522"/>
    </location>
</feature>
<proteinExistence type="predicted"/>
<dbReference type="AlphaFoldDB" id="A0A7V7TGJ8"/>
<evidence type="ECO:0000313" key="3">
    <source>
        <dbReference type="EMBL" id="KAB0479700.1"/>
    </source>
</evidence>
<dbReference type="RefSeq" id="WP_137407664.1">
    <property type="nucleotide sequence ID" value="NZ_AP025466.1"/>
</dbReference>
<evidence type="ECO:0000313" key="4">
    <source>
        <dbReference type="Proteomes" id="UP000423756"/>
    </source>
</evidence>
<dbReference type="InterPro" id="IPR029787">
    <property type="entry name" value="Nucleotide_cyclase"/>
</dbReference>
<dbReference type="CDD" id="cd01949">
    <property type="entry name" value="GGDEF"/>
    <property type="match status" value="1"/>
</dbReference>
<sequence length="812" mass="92970">MPVLKKLYFVLIPALLLVFAVSGFITYNFASNHTKHMYLDEVQSDVNTALVAAEYEQLGLSLLVKDISSSLQFLRYIQNPTDYTTLSLLEKRVLRVLNQSHVNQFGQRNIYIIDPKFKLTLSTLRVDPFEDLKIPDSIYERVFDIYTSLINQTELSQEGFSYISVNGGLRYAYVAAIDPYLVPQDKRANTSSNRYILIADGPLKQLSNLLISYNDDDNMQLLIEPSNEVENIENTQFIIKSFEQNKDSINVQMNSRHFLAQVNIREQKFNIEKAMIAQHTFLGFLATLSFIMLIVHLVVRYQLVRPLKDLLHEISIGGLKLRYFKRSSGQSEIDGLKNAYIDSLTELKFEAEFDQLTKLANRRSFIRHLDVRLKSSMSTRCYLVCWDIMDFRKINDLYGAKVGDNVLISLAKALRETLQNQQSSFGFSCSDYSLARLGGNQFIAILEMAEHQSINEEIENINNALTGTTFLDYYGFRLTIATGVLPVDTPKFEEIWHRCIDAMLINAKAHSDGDSRIVYGEELIHSLKRHDIIEKRLLECCESDNFELRFMPIFNAKTLEIDGAECLIRCPALADIKAGPDEFVTVAEKSNLISKIDMWVIGMAIKSYKELSDIHKYKGTLSINISAMELYNRNFADNIRKVIERFKVPPGNIIIEITETSYVKSTKLTVQTIESIRGLGLKVSLDDFGTGYTAFNQLLHYPVDELKIDKSFIDHIVYDKADRKMVESMVNLGHSCNTLVVGEGVECIEQYQYLRKANCDLIQGYLFSQPLTYTEFIEFICDHKPNTFLEQCSMLDEINEDRIVALCQKSNQ</sequence>
<dbReference type="PROSITE" id="PS50887">
    <property type="entry name" value="GGDEF"/>
    <property type="match status" value="1"/>
</dbReference>
<name>A0A7V7TGJ8_9VIBR</name>
<dbReference type="PROSITE" id="PS50883">
    <property type="entry name" value="EAL"/>
    <property type="match status" value="1"/>
</dbReference>
<dbReference type="CDD" id="cd01948">
    <property type="entry name" value="EAL"/>
    <property type="match status" value="1"/>
</dbReference>
<evidence type="ECO:0000259" key="1">
    <source>
        <dbReference type="PROSITE" id="PS50883"/>
    </source>
</evidence>
<dbReference type="SMART" id="SM00267">
    <property type="entry name" value="GGDEF"/>
    <property type="match status" value="1"/>
</dbReference>
<feature type="domain" description="EAL" evidence="1">
    <location>
        <begin position="530"/>
        <end position="784"/>
    </location>
</feature>
<dbReference type="Gene3D" id="3.30.70.270">
    <property type="match status" value="1"/>
</dbReference>
<dbReference type="SMART" id="SM00052">
    <property type="entry name" value="EAL"/>
    <property type="match status" value="1"/>
</dbReference>
<dbReference type="GeneID" id="77343327"/>
<dbReference type="SUPFAM" id="SSF55073">
    <property type="entry name" value="Nucleotide cyclase"/>
    <property type="match status" value="1"/>
</dbReference>
<accession>A0A7V7TGJ8</accession>
<dbReference type="InterPro" id="IPR050706">
    <property type="entry name" value="Cyclic-di-GMP_PDE-like"/>
</dbReference>
<dbReference type="InterPro" id="IPR043128">
    <property type="entry name" value="Rev_trsase/Diguanyl_cyclase"/>
</dbReference>
<dbReference type="InterPro" id="IPR001633">
    <property type="entry name" value="EAL_dom"/>
</dbReference>
<dbReference type="Gene3D" id="3.20.20.450">
    <property type="entry name" value="EAL domain"/>
    <property type="match status" value="1"/>
</dbReference>
<dbReference type="GO" id="GO:0071111">
    <property type="term" value="F:cyclic-guanylate-specific phosphodiesterase activity"/>
    <property type="evidence" value="ECO:0007669"/>
    <property type="project" value="InterPro"/>
</dbReference>
<reference evidence="3 4" key="1">
    <citation type="submission" date="2019-09" db="EMBL/GenBank/DDBJ databases">
        <title>Draft genome sequences of 48 bacterial type strains from the CCUG.</title>
        <authorList>
            <person name="Tunovic T."/>
            <person name="Pineiro-Iglesias B."/>
            <person name="Unosson C."/>
            <person name="Inganas E."/>
            <person name="Ohlen M."/>
            <person name="Cardew S."/>
            <person name="Jensie-Markopoulos S."/>
            <person name="Salva-Serra F."/>
            <person name="Jaen-Luchoro D."/>
            <person name="Karlsson R."/>
            <person name="Svensson-Stadler L."/>
            <person name="Chun J."/>
            <person name="Moore E."/>
        </authorList>
    </citation>
    <scope>NUCLEOTIDE SEQUENCE [LARGE SCALE GENOMIC DNA]</scope>
    <source>
        <strain evidence="3 4">CCUG 48643</strain>
    </source>
</reference>
<dbReference type="NCBIfam" id="TIGR00254">
    <property type="entry name" value="GGDEF"/>
    <property type="match status" value="1"/>
</dbReference>
<dbReference type="InterPro" id="IPR035919">
    <property type="entry name" value="EAL_sf"/>
</dbReference>
<evidence type="ECO:0000259" key="2">
    <source>
        <dbReference type="PROSITE" id="PS50887"/>
    </source>
</evidence>
<dbReference type="PANTHER" id="PTHR33121">
    <property type="entry name" value="CYCLIC DI-GMP PHOSPHODIESTERASE PDEF"/>
    <property type="match status" value="1"/>
</dbReference>
<dbReference type="InterPro" id="IPR000160">
    <property type="entry name" value="GGDEF_dom"/>
</dbReference>
<organism evidence="3 4">
    <name type="scientific">Vibrio chagasii</name>
    <dbReference type="NCBI Taxonomy" id="170679"/>
    <lineage>
        <taxon>Bacteria</taxon>
        <taxon>Pseudomonadati</taxon>
        <taxon>Pseudomonadota</taxon>
        <taxon>Gammaproteobacteria</taxon>
        <taxon>Vibrionales</taxon>
        <taxon>Vibrionaceae</taxon>
        <taxon>Vibrio</taxon>
    </lineage>
</organism>
<dbReference type="SUPFAM" id="SSF141868">
    <property type="entry name" value="EAL domain-like"/>
    <property type="match status" value="1"/>
</dbReference>
<comment type="caution">
    <text evidence="3">The sequence shown here is derived from an EMBL/GenBank/DDBJ whole genome shotgun (WGS) entry which is preliminary data.</text>
</comment>